<evidence type="ECO:0000259" key="1">
    <source>
        <dbReference type="Pfam" id="PF13930"/>
    </source>
</evidence>
<proteinExistence type="predicted"/>
<reference evidence="2" key="1">
    <citation type="journal article" date="2020" name="Nature">
        <title>Giant virus diversity and host interactions through global metagenomics.</title>
        <authorList>
            <person name="Schulz F."/>
            <person name="Roux S."/>
            <person name="Paez-Espino D."/>
            <person name="Jungbluth S."/>
            <person name="Walsh D.A."/>
            <person name="Denef V.J."/>
            <person name="McMahon K.D."/>
            <person name="Konstantinidis K.T."/>
            <person name="Eloe-Fadrosh E.A."/>
            <person name="Kyrpides N.C."/>
            <person name="Woyke T."/>
        </authorList>
    </citation>
    <scope>NUCLEOTIDE SEQUENCE</scope>
    <source>
        <strain evidence="2">GVMAG-S-ERX555943-30</strain>
    </source>
</reference>
<dbReference type="InterPro" id="IPR044927">
    <property type="entry name" value="Endonuclea_NS_2"/>
</dbReference>
<accession>A0A6C0AVK6</accession>
<name>A0A6C0AVK6_9ZZZZ</name>
<dbReference type="AlphaFoldDB" id="A0A6C0AVK6"/>
<dbReference type="Pfam" id="PF13930">
    <property type="entry name" value="Endonuclea_NS_2"/>
    <property type="match status" value="1"/>
</dbReference>
<dbReference type="InterPro" id="IPR044929">
    <property type="entry name" value="DNA/RNA_non-sp_Endonuclease_sf"/>
</dbReference>
<protein>
    <recommendedName>
        <fullName evidence="1">Type VII secretion system protein EssD-like domain-containing protein</fullName>
    </recommendedName>
</protein>
<feature type="domain" description="Type VII secretion system protein EssD-like" evidence="1">
    <location>
        <begin position="60"/>
        <end position="153"/>
    </location>
</feature>
<evidence type="ECO:0000313" key="2">
    <source>
        <dbReference type="EMBL" id="QHS83493.1"/>
    </source>
</evidence>
<sequence length="183" mass="20211">MKLFILLSIGLVLLTSVTPEYCVCTTVECPIQGENSLVMGDGNANMSYIYNQHGDYLVVVSAKGTITPESLDNGSETTTCTQKYSRMLDDDGVQDCDAGHILANRLGGYGNHPLNIFPQDPSTNRGIYSQMEGRIYDCMHEANEGYLSWEFIYANSTSTKPINVIYSAEFDTGCEPMKETFPN</sequence>
<dbReference type="Gene3D" id="3.40.570.10">
    <property type="entry name" value="Extracellular Endonuclease, subunit A"/>
    <property type="match status" value="1"/>
</dbReference>
<organism evidence="2">
    <name type="scientific">viral metagenome</name>
    <dbReference type="NCBI Taxonomy" id="1070528"/>
    <lineage>
        <taxon>unclassified sequences</taxon>
        <taxon>metagenomes</taxon>
        <taxon>organismal metagenomes</taxon>
    </lineage>
</organism>
<dbReference type="EMBL" id="MN738758">
    <property type="protein sequence ID" value="QHS83493.1"/>
    <property type="molecule type" value="Genomic_DNA"/>
</dbReference>